<organism evidence="2 3">
    <name type="scientific">Pitta sordida</name>
    <name type="common">Hooded pitta</name>
    <dbReference type="NCBI Taxonomy" id="9163"/>
    <lineage>
        <taxon>Eukaryota</taxon>
        <taxon>Metazoa</taxon>
        <taxon>Chordata</taxon>
        <taxon>Craniata</taxon>
        <taxon>Vertebrata</taxon>
        <taxon>Euteleostomi</taxon>
        <taxon>Archelosauria</taxon>
        <taxon>Archosauria</taxon>
        <taxon>Dinosauria</taxon>
        <taxon>Saurischia</taxon>
        <taxon>Theropoda</taxon>
        <taxon>Coelurosauria</taxon>
        <taxon>Aves</taxon>
        <taxon>Neognathae</taxon>
        <taxon>Neoaves</taxon>
        <taxon>Telluraves</taxon>
        <taxon>Australaves</taxon>
        <taxon>Passeriformes</taxon>
        <taxon>Pittidae</taxon>
        <taxon>Pitta</taxon>
    </lineage>
</organism>
<feature type="chain" id="PRO_5032923368" evidence="1">
    <location>
        <begin position="19"/>
        <end position="170"/>
    </location>
</feature>
<sequence>VSVFLFQVLIFSWDGTVSLMNTDTAQTVYCFSTPPSHALAPPWQPVFTMDNVNSCLLFRGDEQQQDDELAQNKDSHSTIFLFNFNSYSLKEAFPKEPDVPFKSLQNLPWIERCNIFLLDRNCFYFNHTGFPLIRQPSLLGLNEPEYWNRLKAQAASMDKERQKVKGQKKQ</sequence>
<gene>
    <name evidence="2" type="primary">Wdr93_1</name>
    <name evidence="2" type="ORF">PITSOR_R15131</name>
</gene>
<comment type="caution">
    <text evidence="2">The sequence shown here is derived from an EMBL/GenBank/DDBJ whole genome shotgun (WGS) entry which is preliminary data.</text>
</comment>
<proteinExistence type="predicted"/>
<keyword evidence="1" id="KW-0732">Signal</keyword>
<dbReference type="Proteomes" id="UP000633448">
    <property type="component" value="Unassembled WGS sequence"/>
</dbReference>
<keyword evidence="3" id="KW-1185">Reference proteome</keyword>
<protein>
    <submittedName>
        <fullName evidence="2">WDR93 protein</fullName>
    </submittedName>
</protein>
<name>A0A851FP22_PITSO</name>
<reference evidence="2" key="1">
    <citation type="submission" date="2019-10" db="EMBL/GenBank/DDBJ databases">
        <title>Bird 10,000 Genomes (B10K) Project - Family phase.</title>
        <authorList>
            <person name="Zhang G."/>
        </authorList>
    </citation>
    <scope>NUCLEOTIDE SEQUENCE</scope>
    <source>
        <strain evidence="2">B10K-DU-002-53</strain>
        <tissue evidence="2">Muscle</tissue>
    </source>
</reference>
<dbReference type="OrthoDB" id="547231at2759"/>
<feature type="non-terminal residue" evidence="2">
    <location>
        <position position="170"/>
    </location>
</feature>
<evidence type="ECO:0000313" key="3">
    <source>
        <dbReference type="Proteomes" id="UP000633448"/>
    </source>
</evidence>
<accession>A0A851FP22</accession>
<dbReference type="AlphaFoldDB" id="A0A851FP22"/>
<evidence type="ECO:0000256" key="1">
    <source>
        <dbReference type="SAM" id="SignalP"/>
    </source>
</evidence>
<evidence type="ECO:0000313" key="2">
    <source>
        <dbReference type="EMBL" id="NWI95885.1"/>
    </source>
</evidence>
<feature type="non-terminal residue" evidence="2">
    <location>
        <position position="1"/>
    </location>
</feature>
<feature type="signal peptide" evidence="1">
    <location>
        <begin position="1"/>
        <end position="18"/>
    </location>
</feature>
<dbReference type="EMBL" id="WEKX01024786">
    <property type="protein sequence ID" value="NWI95885.1"/>
    <property type="molecule type" value="Genomic_DNA"/>
</dbReference>